<evidence type="ECO:0000259" key="2">
    <source>
        <dbReference type="Pfam" id="PF07587"/>
    </source>
</evidence>
<feature type="domain" description="DUF1553" evidence="2">
    <location>
        <begin position="557"/>
        <end position="784"/>
    </location>
</feature>
<dbReference type="PANTHER" id="PTHR35889:SF3">
    <property type="entry name" value="F-BOX DOMAIN-CONTAINING PROTEIN"/>
    <property type="match status" value="1"/>
</dbReference>
<evidence type="ECO:0000313" key="3">
    <source>
        <dbReference type="EMBL" id="NNJ24191.1"/>
    </source>
</evidence>
<comment type="caution">
    <text evidence="3">The sequence shown here is derived from an EMBL/GenBank/DDBJ whole genome shotgun (WGS) entry which is preliminary data.</text>
</comment>
<evidence type="ECO:0000313" key="4">
    <source>
        <dbReference type="Proteomes" id="UP000609651"/>
    </source>
</evidence>
<dbReference type="Gene3D" id="2.60.40.1080">
    <property type="match status" value="2"/>
</dbReference>
<evidence type="ECO:0008006" key="5">
    <source>
        <dbReference type="Google" id="ProtNLM"/>
    </source>
</evidence>
<dbReference type="Pfam" id="PF07583">
    <property type="entry name" value="PSCyt2"/>
    <property type="match status" value="1"/>
</dbReference>
<feature type="domain" description="DUF1549" evidence="1">
    <location>
        <begin position="323"/>
        <end position="504"/>
    </location>
</feature>
<dbReference type="Pfam" id="PF07587">
    <property type="entry name" value="PSD1"/>
    <property type="match status" value="1"/>
</dbReference>
<gene>
    <name evidence="3" type="ORF">LzC2_02410</name>
</gene>
<dbReference type="PANTHER" id="PTHR35889">
    <property type="entry name" value="CYCLOINULO-OLIGOSACCHARIDE FRUCTANOTRANSFERASE-RELATED"/>
    <property type="match status" value="1"/>
</dbReference>
<proteinExistence type="predicted"/>
<sequence>MTPLLLAAALLAAPAEVGGTSADAGLAVLPATVELTGPKDFQTLLVQTRGADGTLGPASPEVVWSSDDEAVVAVKEGVAVPMGNGTATLTATLGQRSATVAATVTDFDQSQTWSFRNHVQSVLTKRGCNAGACHGAAAGKGGFLLSLRGYDPDTDFHAITRAARGRRIVPSDPARSLLLTKPTAAVPHKGGLRFEEGSDDYRVISEWLAAGAPAPTEDDPRLDRLEILPKRVTLGVGDVQPTVVIAHFTDGRTEDVTRWAKFTAADASVATVSDDGVMTVVGPGEGPVVAWYLARNVVSTAVVPRSEAPAEGVYANAPQANLIDGFVLEKLDALNLPPSPRCDDATFLRRACLDVAGRLPTPDEVRTFLADDAPDKRERLVDELLASPEYVDYWTHKWSDLLLVSGDRLRPKAVESFYGWIRERVEENAGWDEFAHGVVTAKGGTFDNGAANFFALHQDPETMAETTSAAFLGMSIACAKCHDHPLEKWTNDQYYAFANLFGRVRGKGWGGDYRNGDGNRTIFVADDGDLIQPRTGEAQPPAPLDADALPADFAGDRREVLAEWLTDPANPYFSRAIVNRVWENYMGVGLVDAVDDLRLTNPPSNPALMDALAEYLVANDYDLKRLMRLILTSEAYQRSSIPEPGAESDTRYYSHFLPRRLKAEVLLDAFSSATAVPTTFKDQPEGTKAIQLKDSAVASYFLDAFGRAERLKTCACERTEMPSMKQVLHVMNGGTLNEKLSADAGRIKEGLASGKPDADLIEEAYLASLSRSPTEKEAAAVAAVLGAAEGDEKRIALEDLYWGLLSSREFLFQH</sequence>
<dbReference type="InterPro" id="IPR008964">
    <property type="entry name" value="Invasin/intimin_cell_adhesion"/>
</dbReference>
<dbReference type="RefSeq" id="WP_171182864.1">
    <property type="nucleotide sequence ID" value="NZ_WTPX01000004.1"/>
</dbReference>
<dbReference type="InterPro" id="IPR011444">
    <property type="entry name" value="DUF1549"/>
</dbReference>
<name>A0ABX1V839_9PLAN</name>
<accession>A0ABX1V839</accession>
<evidence type="ECO:0000259" key="1">
    <source>
        <dbReference type="Pfam" id="PF07583"/>
    </source>
</evidence>
<organism evidence="3 4">
    <name type="scientific">Alienimonas chondri</name>
    <dbReference type="NCBI Taxonomy" id="2681879"/>
    <lineage>
        <taxon>Bacteria</taxon>
        <taxon>Pseudomonadati</taxon>
        <taxon>Planctomycetota</taxon>
        <taxon>Planctomycetia</taxon>
        <taxon>Planctomycetales</taxon>
        <taxon>Planctomycetaceae</taxon>
        <taxon>Alienimonas</taxon>
    </lineage>
</organism>
<protein>
    <recommendedName>
        <fullName evidence="5">DUF1553 domain-containing protein</fullName>
    </recommendedName>
</protein>
<dbReference type="Proteomes" id="UP000609651">
    <property type="component" value="Unassembled WGS sequence"/>
</dbReference>
<dbReference type="EMBL" id="WTPX01000004">
    <property type="protein sequence ID" value="NNJ24191.1"/>
    <property type="molecule type" value="Genomic_DNA"/>
</dbReference>
<keyword evidence="4" id="KW-1185">Reference proteome</keyword>
<dbReference type="SUPFAM" id="SSF49373">
    <property type="entry name" value="Invasin/intimin cell-adhesion fragments"/>
    <property type="match status" value="1"/>
</dbReference>
<reference evidence="3 4" key="1">
    <citation type="journal article" date="2020" name="Syst. Appl. Microbiol.">
        <title>Alienimonas chondri sp. nov., a novel planctomycete isolated from the biofilm of the red alga Chondrus crispus.</title>
        <authorList>
            <person name="Vitorino I."/>
            <person name="Albuquerque L."/>
            <person name="Wiegand S."/>
            <person name="Kallscheuer N."/>
            <person name="da Costa M.S."/>
            <person name="Lobo-da-Cunha A."/>
            <person name="Jogler C."/>
            <person name="Lage O.M."/>
        </authorList>
    </citation>
    <scope>NUCLEOTIDE SEQUENCE [LARGE SCALE GENOMIC DNA]</scope>
    <source>
        <strain evidence="3 4">LzC2</strain>
    </source>
</reference>
<dbReference type="InterPro" id="IPR022655">
    <property type="entry name" value="DUF1553"/>
</dbReference>